<sequence>MRNLKSIIAIFAISLSTVFATSASEKNPSKVTKELRTEIVSMLGKKIPIEFKKAEKVEVSFMINKQNELVVLTVDSNQTEFNTYVKSKLNYKKLNAVGAKKGEIYKVPVTLKIK</sequence>
<proteinExistence type="predicted"/>
<keyword evidence="1" id="KW-0732">Signal</keyword>
<evidence type="ECO:0000313" key="3">
    <source>
        <dbReference type="EMBL" id="SEE44098.1"/>
    </source>
</evidence>
<dbReference type="Proteomes" id="UP000037716">
    <property type="component" value="Unassembled WGS sequence"/>
</dbReference>
<dbReference type="RefSeq" id="WP_053974468.1">
    <property type="nucleotide sequence ID" value="NZ_FNUE01000002.1"/>
</dbReference>
<feature type="signal peptide" evidence="1">
    <location>
        <begin position="1"/>
        <end position="20"/>
    </location>
</feature>
<comment type="caution">
    <text evidence="2">The sequence shown here is derived from an EMBL/GenBank/DDBJ whole genome shotgun (WGS) entry which is preliminary data.</text>
</comment>
<reference evidence="2 4" key="1">
    <citation type="submission" date="2015-07" db="EMBL/GenBank/DDBJ databases">
        <title>Genome of Polaribacter dokdonenesis DSW-5, isolated from seawater off Dokdo in Korea.</title>
        <authorList>
            <person name="Yoon K."/>
            <person name="Song J.Y."/>
            <person name="Kim J.F."/>
        </authorList>
    </citation>
    <scope>NUCLEOTIDE SEQUENCE [LARGE SCALE GENOMIC DNA]</scope>
    <source>
        <strain evidence="2 4">DSW-5</strain>
    </source>
</reference>
<dbReference type="EMBL" id="LGBR01000001">
    <property type="protein sequence ID" value="KOY52362.1"/>
    <property type="molecule type" value="Genomic_DNA"/>
</dbReference>
<reference evidence="3 5" key="2">
    <citation type="submission" date="2016-10" db="EMBL/GenBank/DDBJ databases">
        <authorList>
            <person name="Varghese N."/>
            <person name="Submissions S."/>
        </authorList>
    </citation>
    <scope>NUCLEOTIDE SEQUENCE [LARGE SCALE GENOMIC DNA]</scope>
    <source>
        <strain evidence="3 5">DSW-5</strain>
    </source>
</reference>
<protein>
    <submittedName>
        <fullName evidence="2">Uncharacterized protein</fullName>
    </submittedName>
</protein>
<name>A0A0M9CH11_9FLAO</name>
<evidence type="ECO:0000256" key="1">
    <source>
        <dbReference type="SAM" id="SignalP"/>
    </source>
</evidence>
<dbReference type="PATRIC" id="fig|1300348.6.peg.1921"/>
<organism evidence="2 4">
    <name type="scientific">Polaribacter dokdonensis DSW-5</name>
    <dbReference type="NCBI Taxonomy" id="1300348"/>
    <lineage>
        <taxon>Bacteria</taxon>
        <taxon>Pseudomonadati</taxon>
        <taxon>Bacteroidota</taxon>
        <taxon>Flavobacteriia</taxon>
        <taxon>Flavobacteriales</taxon>
        <taxon>Flavobacteriaceae</taxon>
    </lineage>
</organism>
<keyword evidence="5" id="KW-1185">Reference proteome</keyword>
<evidence type="ECO:0000313" key="5">
    <source>
        <dbReference type="Proteomes" id="UP000183071"/>
    </source>
</evidence>
<dbReference type="STRING" id="1300348.I602_1922"/>
<feature type="chain" id="PRO_5005833006" evidence="1">
    <location>
        <begin position="21"/>
        <end position="114"/>
    </location>
</feature>
<dbReference type="Proteomes" id="UP000183071">
    <property type="component" value="Unassembled WGS sequence"/>
</dbReference>
<gene>
    <name evidence="2" type="ORF">I602_1922</name>
    <name evidence="3" type="ORF">SAMN05444353_1691</name>
</gene>
<dbReference type="OrthoDB" id="1202666at2"/>
<accession>A0A0M9CH11</accession>
<dbReference type="AlphaFoldDB" id="A0A0M9CH11"/>
<dbReference type="EMBL" id="FNUE01000002">
    <property type="protein sequence ID" value="SEE44098.1"/>
    <property type="molecule type" value="Genomic_DNA"/>
</dbReference>
<evidence type="ECO:0000313" key="2">
    <source>
        <dbReference type="EMBL" id="KOY52362.1"/>
    </source>
</evidence>
<evidence type="ECO:0000313" key="4">
    <source>
        <dbReference type="Proteomes" id="UP000037716"/>
    </source>
</evidence>